<feature type="compositionally biased region" description="Basic residues" evidence="1">
    <location>
        <begin position="83"/>
        <end position="101"/>
    </location>
</feature>
<protein>
    <submittedName>
        <fullName evidence="2">Uncharacterized protein</fullName>
    </submittedName>
</protein>
<dbReference type="AlphaFoldDB" id="A0A1X6PFX6"/>
<accession>A0A1X6PFX6</accession>
<evidence type="ECO:0000256" key="1">
    <source>
        <dbReference type="SAM" id="MobiDB-lite"/>
    </source>
</evidence>
<keyword evidence="3" id="KW-1185">Reference proteome</keyword>
<reference evidence="2 3" key="1">
    <citation type="submission" date="2017-03" db="EMBL/GenBank/DDBJ databases">
        <title>WGS assembly of Porphyra umbilicalis.</title>
        <authorList>
            <person name="Brawley S.H."/>
            <person name="Blouin N.A."/>
            <person name="Ficko-Blean E."/>
            <person name="Wheeler G.L."/>
            <person name="Lohr M."/>
            <person name="Goodson H.V."/>
            <person name="Jenkins J.W."/>
            <person name="Blaby-Haas C.E."/>
            <person name="Helliwell K.E."/>
            <person name="Chan C."/>
            <person name="Marriage T."/>
            <person name="Bhattacharya D."/>
            <person name="Klein A.S."/>
            <person name="Badis Y."/>
            <person name="Brodie J."/>
            <person name="Cao Y."/>
            <person name="Collen J."/>
            <person name="Dittami S.M."/>
            <person name="Gachon C.M."/>
            <person name="Green B.R."/>
            <person name="Karpowicz S."/>
            <person name="Kim J.W."/>
            <person name="Kudahl U."/>
            <person name="Lin S."/>
            <person name="Michel G."/>
            <person name="Mittag M."/>
            <person name="Olson B.J."/>
            <person name="Pangilinan J."/>
            <person name="Peng Y."/>
            <person name="Qiu H."/>
            <person name="Shu S."/>
            <person name="Singer J.T."/>
            <person name="Smith A.G."/>
            <person name="Sprecher B.N."/>
            <person name="Wagner V."/>
            <person name="Wang W."/>
            <person name="Wang Z.-Y."/>
            <person name="Yan J."/>
            <person name="Yarish C."/>
            <person name="Zoeuner-Riek S."/>
            <person name="Zhuang Y."/>
            <person name="Zou Y."/>
            <person name="Lindquist E.A."/>
            <person name="Grimwood J."/>
            <person name="Barry K."/>
            <person name="Rokhsar D.S."/>
            <person name="Schmutz J."/>
            <person name="Stiller J.W."/>
            <person name="Grossman A.R."/>
            <person name="Prochnik S.E."/>
        </authorList>
    </citation>
    <scope>NUCLEOTIDE SEQUENCE [LARGE SCALE GENOMIC DNA]</scope>
    <source>
        <strain evidence="2">4086291</strain>
    </source>
</reference>
<evidence type="ECO:0000313" key="2">
    <source>
        <dbReference type="EMBL" id="OSX79751.1"/>
    </source>
</evidence>
<sequence length="114" mass="12679">MDRSLRRAPGRGVGAPWEWKMAALAGADHPTRAARGRCRAYRHAHARRRASTGCVDGEHGWGRRRVARPARRHRSGGRPAWPRVRRHRRRTAAAGRRRKTRVAAAASTLAAPGV</sequence>
<proteinExistence type="predicted"/>
<gene>
    <name evidence="2" type="ORF">BU14_0071s0006</name>
</gene>
<name>A0A1X6PFX6_PORUM</name>
<feature type="region of interest" description="Disordered" evidence="1">
    <location>
        <begin position="65"/>
        <end position="114"/>
    </location>
</feature>
<dbReference type="Proteomes" id="UP000218209">
    <property type="component" value="Unassembled WGS sequence"/>
</dbReference>
<organism evidence="2 3">
    <name type="scientific">Porphyra umbilicalis</name>
    <name type="common">Purple laver</name>
    <name type="synonym">Red alga</name>
    <dbReference type="NCBI Taxonomy" id="2786"/>
    <lineage>
        <taxon>Eukaryota</taxon>
        <taxon>Rhodophyta</taxon>
        <taxon>Bangiophyceae</taxon>
        <taxon>Bangiales</taxon>
        <taxon>Bangiaceae</taxon>
        <taxon>Porphyra</taxon>
    </lineage>
</organism>
<dbReference type="EMBL" id="KV918786">
    <property type="protein sequence ID" value="OSX79751.1"/>
    <property type="molecule type" value="Genomic_DNA"/>
</dbReference>
<feature type="compositionally biased region" description="Low complexity" evidence="1">
    <location>
        <begin position="102"/>
        <end position="114"/>
    </location>
</feature>
<evidence type="ECO:0000313" key="3">
    <source>
        <dbReference type="Proteomes" id="UP000218209"/>
    </source>
</evidence>
<feature type="compositionally biased region" description="Basic residues" evidence="1">
    <location>
        <begin position="65"/>
        <end position="76"/>
    </location>
</feature>